<feature type="transmembrane region" description="Helical" evidence="6">
    <location>
        <begin position="203"/>
        <end position="223"/>
    </location>
</feature>
<protein>
    <recommendedName>
        <fullName evidence="9">Magnesium transporter</fullName>
    </recommendedName>
</protein>
<organism evidence="7 8">
    <name type="scientific">Chrysochromulina tobinii</name>
    <dbReference type="NCBI Taxonomy" id="1460289"/>
    <lineage>
        <taxon>Eukaryota</taxon>
        <taxon>Haptista</taxon>
        <taxon>Haptophyta</taxon>
        <taxon>Prymnesiophyceae</taxon>
        <taxon>Prymnesiales</taxon>
        <taxon>Chrysochromulinaceae</taxon>
        <taxon>Chrysochromulina</taxon>
    </lineage>
</organism>
<gene>
    <name evidence="7" type="ORF">Ctob_013532</name>
</gene>
<name>A0A0M0K0K6_9EUKA</name>
<evidence type="ECO:0000313" key="7">
    <source>
        <dbReference type="EMBL" id="KOO31918.1"/>
    </source>
</evidence>
<dbReference type="PANTHER" id="PTHR12570">
    <property type="match status" value="1"/>
</dbReference>
<evidence type="ECO:0000256" key="5">
    <source>
        <dbReference type="SAM" id="MobiDB-lite"/>
    </source>
</evidence>
<dbReference type="GO" id="GO:0016020">
    <property type="term" value="C:membrane"/>
    <property type="evidence" value="ECO:0007669"/>
    <property type="project" value="UniProtKB-SubCell"/>
</dbReference>
<reference evidence="8" key="1">
    <citation type="journal article" date="2015" name="PLoS Genet.">
        <title>Genome Sequence and Transcriptome Analyses of Chrysochromulina tobin: Metabolic Tools for Enhanced Algal Fitness in the Prominent Order Prymnesiales (Haptophyceae).</title>
        <authorList>
            <person name="Hovde B.T."/>
            <person name="Deodato C.R."/>
            <person name="Hunsperger H.M."/>
            <person name="Ryken S.A."/>
            <person name="Yost W."/>
            <person name="Jha R.K."/>
            <person name="Patterson J."/>
            <person name="Monnat R.J. Jr."/>
            <person name="Barlow S.B."/>
            <person name="Starkenburg S.R."/>
            <person name="Cattolico R.A."/>
        </authorList>
    </citation>
    <scope>NUCLEOTIDE SEQUENCE</scope>
    <source>
        <strain evidence="8">CCMP291</strain>
    </source>
</reference>
<feature type="transmembrane region" description="Helical" evidence="6">
    <location>
        <begin position="267"/>
        <end position="288"/>
    </location>
</feature>
<comment type="subcellular location">
    <subcellularLocation>
        <location evidence="1">Membrane</location>
        <topology evidence="1">Multi-pass membrane protein</topology>
    </subcellularLocation>
</comment>
<feature type="region of interest" description="Disordered" evidence="5">
    <location>
        <begin position="108"/>
        <end position="137"/>
    </location>
</feature>
<feature type="transmembrane region" description="Helical" evidence="6">
    <location>
        <begin position="36"/>
        <end position="57"/>
    </location>
</feature>
<sequence length="376" mass="41352">MGPITVLGSVFVGVVLVTNLVLGRWLLQEELTPTKVVGSSLVLTGAVMCTAATPSGVPTSFTTADMRTLFERGPPFGGFYLGMIIGIILLCLGFIVAVERAYPPPNALRRTEPTTNPRLSRHSSPFRMPTMNPRLSRQSSPFKAAFRSGMKRPSLRLRLVMVLVYPGSLGLNEAFVDACARGYSSMILRCLREEEGLAACNDWPLYLMMCVGIPAAIATGYWLKVVFARYQTTLALPIEYSMLNICAVGGGLLFYNEVVYMNHWQLPLVLAGCGVMTLGGFMIVAVGLREELRPKRGAQVGLGLTTPPALTRKEAVAVEEVVAVEEAVAAVLKLQQLFRRRRLRLAWYQLINDLRDWKDLVKQIEAARQQQSTLSA</sequence>
<keyword evidence="2 6" id="KW-0812">Transmembrane</keyword>
<evidence type="ECO:0008006" key="9">
    <source>
        <dbReference type="Google" id="ProtNLM"/>
    </source>
</evidence>
<keyword evidence="4 6" id="KW-0472">Membrane</keyword>
<keyword evidence="3 6" id="KW-1133">Transmembrane helix</keyword>
<feature type="transmembrane region" description="Helical" evidence="6">
    <location>
        <begin position="77"/>
        <end position="98"/>
    </location>
</feature>
<evidence type="ECO:0000256" key="2">
    <source>
        <dbReference type="ARBA" id="ARBA00022692"/>
    </source>
</evidence>
<dbReference type="InterPro" id="IPR008521">
    <property type="entry name" value="Mg_trans_NIPA"/>
</dbReference>
<feature type="transmembrane region" description="Helical" evidence="6">
    <location>
        <begin position="6"/>
        <end position="27"/>
    </location>
</feature>
<evidence type="ECO:0000256" key="1">
    <source>
        <dbReference type="ARBA" id="ARBA00004141"/>
    </source>
</evidence>
<dbReference type="GO" id="GO:0015095">
    <property type="term" value="F:magnesium ion transmembrane transporter activity"/>
    <property type="evidence" value="ECO:0007669"/>
    <property type="project" value="InterPro"/>
</dbReference>
<comment type="caution">
    <text evidence="7">The sequence shown here is derived from an EMBL/GenBank/DDBJ whole genome shotgun (WGS) entry which is preliminary data.</text>
</comment>
<keyword evidence="8" id="KW-1185">Reference proteome</keyword>
<dbReference type="EMBL" id="JWZX01001898">
    <property type="protein sequence ID" value="KOO31918.1"/>
    <property type="molecule type" value="Genomic_DNA"/>
</dbReference>
<evidence type="ECO:0000256" key="6">
    <source>
        <dbReference type="SAM" id="Phobius"/>
    </source>
</evidence>
<accession>A0A0M0K0K6</accession>
<proteinExistence type="predicted"/>
<evidence type="ECO:0000313" key="8">
    <source>
        <dbReference type="Proteomes" id="UP000037460"/>
    </source>
</evidence>
<dbReference type="AlphaFoldDB" id="A0A0M0K0K6"/>
<evidence type="ECO:0000256" key="3">
    <source>
        <dbReference type="ARBA" id="ARBA00022989"/>
    </source>
</evidence>
<feature type="transmembrane region" description="Helical" evidence="6">
    <location>
        <begin position="235"/>
        <end position="255"/>
    </location>
</feature>
<evidence type="ECO:0000256" key="4">
    <source>
        <dbReference type="ARBA" id="ARBA00023136"/>
    </source>
</evidence>
<dbReference type="PANTHER" id="PTHR12570:SF65">
    <property type="entry name" value="MAGNESIUM TRANSPORTER NIPA9-RELATED"/>
    <property type="match status" value="1"/>
</dbReference>
<dbReference type="Proteomes" id="UP000037460">
    <property type="component" value="Unassembled WGS sequence"/>
</dbReference>
<feature type="transmembrane region" description="Helical" evidence="6">
    <location>
        <begin position="157"/>
        <end position="183"/>
    </location>
</feature>